<evidence type="ECO:0000256" key="1">
    <source>
        <dbReference type="SAM" id="Phobius"/>
    </source>
</evidence>
<evidence type="ECO:0000313" key="3">
    <source>
        <dbReference type="Proteomes" id="UP000184041"/>
    </source>
</evidence>
<dbReference type="AlphaFoldDB" id="A0A1M5DGI3"/>
<keyword evidence="3" id="KW-1185">Reference proteome</keyword>
<name>A0A1M5DGI3_9BACT</name>
<sequence>MNFSIISSFIIGTILLVSLVKVNLSLVGNSMDAMYDQVAKIHVNSIATLVSHDFRKMGYGLTGGSLQEATPSRITFQGDLDDDGLVDMVSWEWDKTQHVTETSNPNDYVLLRIVNGKSTPIKMGVIRFELSYYDKLNQPTAIIEEVRGIRVRLLSESADPVGSKYMKASWEKKFVPLNIEN</sequence>
<reference evidence="2 3" key="1">
    <citation type="submission" date="2016-11" db="EMBL/GenBank/DDBJ databases">
        <authorList>
            <person name="Jaros S."/>
            <person name="Januszkiewicz K."/>
            <person name="Wedrychowicz H."/>
        </authorList>
    </citation>
    <scope>NUCLEOTIDE SEQUENCE [LARGE SCALE GENOMIC DNA]</scope>
    <source>
        <strain evidence="2 3">DSM 21986</strain>
    </source>
</reference>
<dbReference type="Proteomes" id="UP000184041">
    <property type="component" value="Unassembled WGS sequence"/>
</dbReference>
<keyword evidence="1" id="KW-1133">Transmembrane helix</keyword>
<gene>
    <name evidence="2" type="ORF">SAMN05443144_111108</name>
</gene>
<feature type="transmembrane region" description="Helical" evidence="1">
    <location>
        <begin position="6"/>
        <end position="24"/>
    </location>
</feature>
<keyword evidence="1" id="KW-0812">Transmembrane</keyword>
<proteinExistence type="predicted"/>
<dbReference type="RefSeq" id="WP_073064163.1">
    <property type="nucleotide sequence ID" value="NZ_FQUS01000011.1"/>
</dbReference>
<dbReference type="OrthoDB" id="1524932at2"/>
<dbReference type="EMBL" id="FQUS01000011">
    <property type="protein sequence ID" value="SHF66036.1"/>
    <property type="molecule type" value="Genomic_DNA"/>
</dbReference>
<keyword evidence="1" id="KW-0472">Membrane</keyword>
<organism evidence="2 3">
    <name type="scientific">Fodinibius roseus</name>
    <dbReference type="NCBI Taxonomy" id="1194090"/>
    <lineage>
        <taxon>Bacteria</taxon>
        <taxon>Pseudomonadati</taxon>
        <taxon>Balneolota</taxon>
        <taxon>Balneolia</taxon>
        <taxon>Balneolales</taxon>
        <taxon>Balneolaceae</taxon>
        <taxon>Fodinibius</taxon>
    </lineage>
</organism>
<evidence type="ECO:0000313" key="2">
    <source>
        <dbReference type="EMBL" id="SHF66036.1"/>
    </source>
</evidence>
<accession>A0A1M5DGI3</accession>
<dbReference type="STRING" id="1194090.SAMN05443144_111108"/>
<protein>
    <submittedName>
        <fullName evidence="2">Uncharacterized protein</fullName>
    </submittedName>
</protein>